<dbReference type="InterPro" id="IPR003646">
    <property type="entry name" value="SH3-like_bac-type"/>
</dbReference>
<comment type="caution">
    <text evidence="3">The sequence shown here is derived from an EMBL/GenBank/DDBJ whole genome shotgun (WGS) entry which is preliminary data.</text>
</comment>
<accession>A0A2M8QDP5</accession>
<dbReference type="EMBL" id="PGTN01000030">
    <property type="protein sequence ID" value="PJF47924.1"/>
    <property type="molecule type" value="Genomic_DNA"/>
</dbReference>
<dbReference type="Gene3D" id="2.30.30.40">
    <property type="entry name" value="SH3 Domains"/>
    <property type="match status" value="1"/>
</dbReference>
<evidence type="ECO:0000256" key="1">
    <source>
        <dbReference type="SAM" id="Phobius"/>
    </source>
</evidence>
<gene>
    <name evidence="3" type="ORF">CUN48_06135</name>
</gene>
<dbReference type="AlphaFoldDB" id="A0A2M8QDP5"/>
<name>A0A2M8QDP5_9CHLR</name>
<evidence type="ECO:0000313" key="4">
    <source>
        <dbReference type="Proteomes" id="UP000230790"/>
    </source>
</evidence>
<evidence type="ECO:0000259" key="2">
    <source>
        <dbReference type="Pfam" id="PF08239"/>
    </source>
</evidence>
<evidence type="ECO:0000313" key="3">
    <source>
        <dbReference type="EMBL" id="PJF47924.1"/>
    </source>
</evidence>
<dbReference type="Pfam" id="PF08239">
    <property type="entry name" value="SH3_3"/>
    <property type="match status" value="1"/>
</dbReference>
<feature type="domain" description="SH3b" evidence="2">
    <location>
        <begin position="137"/>
        <end position="192"/>
    </location>
</feature>
<organism evidence="3 4">
    <name type="scientific">Candidatus Thermofonsia Clade 3 bacterium</name>
    <dbReference type="NCBI Taxonomy" id="2364212"/>
    <lineage>
        <taxon>Bacteria</taxon>
        <taxon>Bacillati</taxon>
        <taxon>Chloroflexota</taxon>
        <taxon>Candidatus Thermofontia</taxon>
        <taxon>Candidatus Thermofonsia Clade 3</taxon>
    </lineage>
</organism>
<reference evidence="3 4" key="1">
    <citation type="submission" date="2017-11" db="EMBL/GenBank/DDBJ databases">
        <title>Evolution of Phototrophy in the Chloroflexi Phylum Driven by Horizontal Gene Transfer.</title>
        <authorList>
            <person name="Ward L.M."/>
            <person name="Hemp J."/>
            <person name="Shih P.M."/>
            <person name="Mcglynn S.E."/>
            <person name="Fischer W."/>
        </authorList>
    </citation>
    <scope>NUCLEOTIDE SEQUENCE [LARGE SCALE GENOMIC DNA]</scope>
    <source>
        <strain evidence="3">JP3_7</strain>
    </source>
</reference>
<feature type="transmembrane region" description="Helical" evidence="1">
    <location>
        <begin position="42"/>
        <end position="66"/>
    </location>
</feature>
<keyword evidence="1" id="KW-1133">Transmembrane helix</keyword>
<keyword evidence="1" id="KW-0812">Transmembrane</keyword>
<protein>
    <recommendedName>
        <fullName evidence="2">SH3b domain-containing protein</fullName>
    </recommendedName>
</protein>
<keyword evidence="1" id="KW-0472">Membrane</keyword>
<sequence length="197" mass="21530">MSVQKTPDRRGGVDHPKIHWEEDLRPFRRLPRQPRDYPQQRVPAIIPMAISFALVGVACFLAASFVNQNRPALNFSAPTATIQVIFPTPTEEIPPTATPYVAPTDPPTPEPTALTEGQPGVIGVGVRVVIFGTGGNGLNFRREPSISAEKIRSLPDGTIYEVVGGPQENGGFVWWQLRDPSDGTIGWGVQNYLRPTP</sequence>
<proteinExistence type="predicted"/>
<dbReference type="Proteomes" id="UP000230790">
    <property type="component" value="Unassembled WGS sequence"/>
</dbReference>